<comment type="similarity">
    <text evidence="1">Belongs to the IUNH family.</text>
</comment>
<reference evidence="5" key="1">
    <citation type="submission" date="2015-08" db="EMBL/GenBank/DDBJ databases">
        <authorList>
            <person name="Babu N.S."/>
            <person name="Beckwith C.J."/>
            <person name="Beseler K.G."/>
            <person name="Brison A."/>
            <person name="Carone J.V."/>
            <person name="Caskin T.P."/>
            <person name="Diamond M."/>
            <person name="Durham M.E."/>
            <person name="Foxe J.M."/>
            <person name="Go M."/>
            <person name="Henderson B.A."/>
            <person name="Jones I.B."/>
            <person name="McGettigan J.A."/>
            <person name="Micheletti S.J."/>
            <person name="Nasrallah M.E."/>
            <person name="Ortiz D."/>
            <person name="Piller C.R."/>
            <person name="Privatt S.R."/>
            <person name="Schneider S.L."/>
            <person name="Sharp S."/>
            <person name="Smith T.C."/>
            <person name="Stanton J.D."/>
            <person name="Ullery H.E."/>
            <person name="Wilson R.J."/>
            <person name="Serrano M.G."/>
            <person name="Buck G."/>
            <person name="Lee V."/>
            <person name="Wang Y."/>
            <person name="Carvalho R."/>
            <person name="Voegtly L."/>
            <person name="Shi R."/>
            <person name="Duckworth R."/>
            <person name="Johnson A."/>
            <person name="Loviza R."/>
            <person name="Walstead R."/>
            <person name="Shah Z."/>
            <person name="Kiflezghi M."/>
            <person name="Wade K."/>
            <person name="Ball S.L."/>
            <person name="Bradley K.W."/>
            <person name="Asai D.J."/>
            <person name="Bowman C.A."/>
            <person name="Russell D.A."/>
            <person name="Pope W.H."/>
            <person name="Jacobs-Sera D."/>
            <person name="Hendrix R.W."/>
            <person name="Hatfull G.F."/>
        </authorList>
    </citation>
    <scope>NUCLEOTIDE SEQUENCE</scope>
</reference>
<evidence type="ECO:0000259" key="4">
    <source>
        <dbReference type="Pfam" id="PF01156"/>
    </source>
</evidence>
<evidence type="ECO:0000256" key="3">
    <source>
        <dbReference type="ARBA" id="ARBA00023295"/>
    </source>
</evidence>
<dbReference type="CDD" id="cd02650">
    <property type="entry name" value="nuc_hydro_CaPnhB"/>
    <property type="match status" value="1"/>
</dbReference>
<gene>
    <name evidence="5" type="ORF">g.42130</name>
</gene>
<dbReference type="PANTHER" id="PTHR12304:SF4">
    <property type="entry name" value="URIDINE NUCLEOSIDASE"/>
    <property type="match status" value="1"/>
</dbReference>
<dbReference type="InterPro" id="IPR036452">
    <property type="entry name" value="Ribo_hydro-like"/>
</dbReference>
<dbReference type="AlphaFoldDB" id="A0A1D1ZXY7"/>
<dbReference type="InterPro" id="IPR023186">
    <property type="entry name" value="IUNH"/>
</dbReference>
<dbReference type="PANTHER" id="PTHR12304">
    <property type="entry name" value="INOSINE-URIDINE PREFERRING NUCLEOSIDE HYDROLASE"/>
    <property type="match status" value="1"/>
</dbReference>
<dbReference type="SUPFAM" id="SSF53590">
    <property type="entry name" value="Nucleoside hydrolase"/>
    <property type="match status" value="1"/>
</dbReference>
<dbReference type="EMBL" id="GDKF01006820">
    <property type="protein sequence ID" value="JAT71802.1"/>
    <property type="molecule type" value="Transcribed_RNA"/>
</dbReference>
<evidence type="ECO:0000256" key="2">
    <source>
        <dbReference type="ARBA" id="ARBA00022801"/>
    </source>
</evidence>
<dbReference type="GO" id="GO:0006152">
    <property type="term" value="P:purine nucleoside catabolic process"/>
    <property type="evidence" value="ECO:0007669"/>
    <property type="project" value="TreeGrafter"/>
</dbReference>
<evidence type="ECO:0000256" key="1">
    <source>
        <dbReference type="ARBA" id="ARBA00009176"/>
    </source>
</evidence>
<dbReference type="Gene3D" id="3.90.245.10">
    <property type="entry name" value="Ribonucleoside hydrolase-like"/>
    <property type="match status" value="1"/>
</dbReference>
<dbReference type="GO" id="GO:0008477">
    <property type="term" value="F:purine nucleosidase activity"/>
    <property type="evidence" value="ECO:0007669"/>
    <property type="project" value="TreeGrafter"/>
</dbReference>
<sequence length="317" mass="33989">MAPLKLIIDTDPGIDDSMAILAAFHSPEVEIIGLTTIFGNVPTSMATRNALHLRALAHRPDVPVAQGALTSLKGVAKERIADFVHGSDGFGNTDPEFSQEEPLPISAAQFIVECAAKWPGEVVVLALGPLTNVALAIHLNPDLPQLLHKVVVLGGAFFVNGNVNPAAEANIFGDPDAANVVFAKAPNCWVVGLDVTHQCQLSRRQLDGLQGVGRHGSFLSAISQFYLSYHKSSYGMDAVFVHDAAALSAVLRPELFQWHAGAVLVDTEGAFRGHTLVDEGKKEWVGMNEWQTRPKIKVALGVDAKALTDLVLQRMSQ</sequence>
<dbReference type="InterPro" id="IPR001910">
    <property type="entry name" value="Inosine/uridine_hydrolase_dom"/>
</dbReference>
<dbReference type="GO" id="GO:0005829">
    <property type="term" value="C:cytosol"/>
    <property type="evidence" value="ECO:0007669"/>
    <property type="project" value="TreeGrafter"/>
</dbReference>
<name>A0A1D1ZXY7_AUXPR</name>
<evidence type="ECO:0000313" key="5">
    <source>
        <dbReference type="EMBL" id="JAT71802.1"/>
    </source>
</evidence>
<feature type="domain" description="Inosine/uridine-preferring nucleoside hydrolase" evidence="4">
    <location>
        <begin position="6"/>
        <end position="307"/>
    </location>
</feature>
<dbReference type="Pfam" id="PF01156">
    <property type="entry name" value="IU_nuc_hydro"/>
    <property type="match status" value="1"/>
</dbReference>
<accession>A0A1D1ZXY7</accession>
<keyword evidence="3" id="KW-0326">Glycosidase</keyword>
<proteinExistence type="inferred from homology"/>
<protein>
    <recommendedName>
        <fullName evidence="4">Inosine/uridine-preferring nucleoside hydrolase domain-containing protein</fullName>
    </recommendedName>
</protein>
<organism evidence="5">
    <name type="scientific">Auxenochlorella protothecoides</name>
    <name type="common">Green microalga</name>
    <name type="synonym">Chlorella protothecoides</name>
    <dbReference type="NCBI Taxonomy" id="3075"/>
    <lineage>
        <taxon>Eukaryota</taxon>
        <taxon>Viridiplantae</taxon>
        <taxon>Chlorophyta</taxon>
        <taxon>core chlorophytes</taxon>
        <taxon>Trebouxiophyceae</taxon>
        <taxon>Chlorellales</taxon>
        <taxon>Chlorellaceae</taxon>
        <taxon>Auxenochlorella</taxon>
    </lineage>
</organism>
<keyword evidence="2" id="KW-0378">Hydrolase</keyword>